<feature type="signal peptide" evidence="6">
    <location>
        <begin position="1"/>
        <end position="26"/>
    </location>
</feature>
<evidence type="ECO:0000313" key="9">
    <source>
        <dbReference type="Proteomes" id="UP000321793"/>
    </source>
</evidence>
<evidence type="ECO:0000313" key="8">
    <source>
        <dbReference type="EMBL" id="GEQ13421.1"/>
    </source>
</evidence>
<dbReference type="Gene3D" id="3.20.20.300">
    <property type="entry name" value="Glycoside hydrolase, family 3, N-terminal domain"/>
    <property type="match status" value="1"/>
</dbReference>
<gene>
    <name evidence="8" type="ORF">KLO01_14680</name>
</gene>
<dbReference type="AlphaFoldDB" id="A0A512SZN6"/>
<protein>
    <recommendedName>
        <fullName evidence="3">beta-N-acetylhexosaminidase</fullName>
        <ecNumber evidence="3">3.2.1.52</ecNumber>
    </recommendedName>
</protein>
<dbReference type="InterPro" id="IPR036962">
    <property type="entry name" value="Glyco_hydro_3_N_sf"/>
</dbReference>
<dbReference type="Gene3D" id="1.10.101.10">
    <property type="entry name" value="PGBD-like superfamily/PGBD"/>
    <property type="match status" value="1"/>
</dbReference>
<dbReference type="InterPro" id="IPR036366">
    <property type="entry name" value="PGBDSf"/>
</dbReference>
<dbReference type="RefSeq" id="WP_222611943.1">
    <property type="nucleotide sequence ID" value="NZ_BKBA01000004.1"/>
</dbReference>
<evidence type="ECO:0000256" key="5">
    <source>
        <dbReference type="ARBA" id="ARBA00023295"/>
    </source>
</evidence>
<evidence type="ECO:0000256" key="4">
    <source>
        <dbReference type="ARBA" id="ARBA00022801"/>
    </source>
</evidence>
<reference evidence="8 9" key="1">
    <citation type="submission" date="2019-07" db="EMBL/GenBank/DDBJ databases">
        <title>Whole genome shotgun sequence of Knoellia locipacati NBRC 109775.</title>
        <authorList>
            <person name="Hosoyama A."/>
            <person name="Uohara A."/>
            <person name="Ohji S."/>
            <person name="Ichikawa N."/>
        </authorList>
    </citation>
    <scope>NUCLEOTIDE SEQUENCE [LARGE SCALE GENOMIC DNA]</scope>
    <source>
        <strain evidence="8 9">NBRC 109775</strain>
    </source>
</reference>
<dbReference type="GO" id="GO:0009254">
    <property type="term" value="P:peptidoglycan turnover"/>
    <property type="evidence" value="ECO:0007669"/>
    <property type="project" value="TreeGrafter"/>
</dbReference>
<feature type="domain" description="Glycoside hydrolase family 3 N-terminal" evidence="7">
    <location>
        <begin position="50"/>
        <end position="374"/>
    </location>
</feature>
<evidence type="ECO:0000256" key="2">
    <source>
        <dbReference type="ARBA" id="ARBA00005336"/>
    </source>
</evidence>
<proteinExistence type="inferred from homology"/>
<keyword evidence="5" id="KW-0326">Glycosidase</keyword>
<dbReference type="SUPFAM" id="SSF51445">
    <property type="entry name" value="(Trans)glycosidases"/>
    <property type="match status" value="1"/>
</dbReference>
<comment type="caution">
    <text evidence="8">The sequence shown here is derived from an EMBL/GenBank/DDBJ whole genome shotgun (WGS) entry which is preliminary data.</text>
</comment>
<dbReference type="GO" id="GO:0004563">
    <property type="term" value="F:beta-N-acetylhexosaminidase activity"/>
    <property type="evidence" value="ECO:0007669"/>
    <property type="project" value="UniProtKB-EC"/>
</dbReference>
<dbReference type="EMBL" id="BKBA01000004">
    <property type="protein sequence ID" value="GEQ13421.1"/>
    <property type="molecule type" value="Genomic_DNA"/>
</dbReference>
<dbReference type="InterPro" id="IPR001764">
    <property type="entry name" value="Glyco_hydro_3_N"/>
</dbReference>
<dbReference type="InterPro" id="IPR017853">
    <property type="entry name" value="GH"/>
</dbReference>
<accession>A0A512SZN6</accession>
<name>A0A512SZN6_9MICO</name>
<feature type="chain" id="PRO_5038711853" description="beta-N-acetylhexosaminidase" evidence="6">
    <location>
        <begin position="27"/>
        <end position="470"/>
    </location>
</feature>
<keyword evidence="9" id="KW-1185">Reference proteome</keyword>
<evidence type="ECO:0000256" key="3">
    <source>
        <dbReference type="ARBA" id="ARBA00012663"/>
    </source>
</evidence>
<dbReference type="GO" id="GO:0005975">
    <property type="term" value="P:carbohydrate metabolic process"/>
    <property type="evidence" value="ECO:0007669"/>
    <property type="project" value="InterPro"/>
</dbReference>
<dbReference type="Proteomes" id="UP000321793">
    <property type="component" value="Unassembled WGS sequence"/>
</dbReference>
<dbReference type="PANTHER" id="PTHR30480">
    <property type="entry name" value="BETA-HEXOSAMINIDASE-RELATED"/>
    <property type="match status" value="1"/>
</dbReference>
<dbReference type="PANTHER" id="PTHR30480:SF13">
    <property type="entry name" value="BETA-HEXOSAMINIDASE"/>
    <property type="match status" value="1"/>
</dbReference>
<evidence type="ECO:0000256" key="1">
    <source>
        <dbReference type="ARBA" id="ARBA00001231"/>
    </source>
</evidence>
<comment type="similarity">
    <text evidence="2">Belongs to the glycosyl hydrolase 3 family.</text>
</comment>
<comment type="catalytic activity">
    <reaction evidence="1">
        <text>Hydrolysis of terminal non-reducing N-acetyl-D-hexosamine residues in N-acetyl-beta-D-hexosaminides.</text>
        <dbReference type="EC" id="3.2.1.52"/>
    </reaction>
</comment>
<evidence type="ECO:0000256" key="6">
    <source>
        <dbReference type="SAM" id="SignalP"/>
    </source>
</evidence>
<evidence type="ECO:0000259" key="7">
    <source>
        <dbReference type="Pfam" id="PF00933"/>
    </source>
</evidence>
<sequence>MRTRSRVTRGLVIGAAVVAVSVGTPAAPRAEAATAAQLASAAYARMSTAQRIGQLFMVGTPATGLSSAAARAITTSHVGNVILTGRSTAGAAPVRALTARLDRLATGSATAGVPLWVATDQEGGYVQALQGTGLSRMPTALTMGTWSTTTLTSSARTWGLQLRRSGVDMNLAPVLDTVPAATASTNQPIGRWQREFGHTPSVVTAKGGAFLAGERGADLAMVAKHFPGLGYVTGNTDTSAGVTDTVTTTTSASLAPFRSAVANGIPVVMMSSAVYARIDRSRPAVFSPAVVTGLLRTGLGFRGVVMSDDLGNARAVAAWSPGERAVRFLDAGGDEVLTVDAATIPAMVAAVTTRAATDPVFRAKVAAAVMRVLTAKAAQGLLGARLALDGSLGPRTVSALQRWLGVPVTGTLGTTTVRALQTRVGTTADGRWGPASMRALQGYLGISTDGARTWNARTVTQLQAYLDTQL</sequence>
<dbReference type="Pfam" id="PF00933">
    <property type="entry name" value="Glyco_hydro_3"/>
    <property type="match status" value="1"/>
</dbReference>
<dbReference type="InterPro" id="IPR050226">
    <property type="entry name" value="NagZ_Beta-hexosaminidase"/>
</dbReference>
<organism evidence="8 9">
    <name type="scientific">Knoellia locipacati</name>
    <dbReference type="NCBI Taxonomy" id="882824"/>
    <lineage>
        <taxon>Bacteria</taxon>
        <taxon>Bacillati</taxon>
        <taxon>Actinomycetota</taxon>
        <taxon>Actinomycetes</taxon>
        <taxon>Micrococcales</taxon>
        <taxon>Intrasporangiaceae</taxon>
        <taxon>Knoellia</taxon>
    </lineage>
</organism>
<keyword evidence="6" id="KW-0732">Signal</keyword>
<dbReference type="EC" id="3.2.1.52" evidence="3"/>
<keyword evidence="4" id="KW-0378">Hydrolase</keyword>